<evidence type="ECO:0000256" key="4">
    <source>
        <dbReference type="ARBA" id="ARBA00023235"/>
    </source>
</evidence>
<dbReference type="InterPro" id="IPR051370">
    <property type="entry name" value="PPIase_Pin1"/>
</dbReference>
<reference evidence="6 7" key="3">
    <citation type="submission" date="2019-11" db="EMBL/GenBank/DDBJ databases">
        <title>A de novo genome assembly of a pear dwarfing rootstock.</title>
        <authorList>
            <person name="Wang F."/>
            <person name="Wang J."/>
            <person name="Li S."/>
            <person name="Zhang Y."/>
            <person name="Fang M."/>
            <person name="Ma L."/>
            <person name="Zhao Y."/>
            <person name="Jiang S."/>
        </authorList>
    </citation>
    <scope>NUCLEOTIDE SEQUENCE [LARGE SCALE GENOMIC DNA]</scope>
    <source>
        <strain evidence="6">S2</strain>
        <tissue evidence="6">Leaf</tissue>
    </source>
</reference>
<dbReference type="EMBL" id="SMOL01000559">
    <property type="protein sequence ID" value="KAB2606487.1"/>
    <property type="molecule type" value="Genomic_DNA"/>
</dbReference>
<dbReference type="Gene3D" id="3.10.50.40">
    <property type="match status" value="1"/>
</dbReference>
<keyword evidence="4 6" id="KW-0413">Isomerase</keyword>
<gene>
    <name evidence="6" type="ORF">D8674_006204</name>
</gene>
<feature type="compositionally biased region" description="Polar residues" evidence="5">
    <location>
        <begin position="1"/>
        <end position="10"/>
    </location>
</feature>
<accession>A0A5N5FUC9</accession>
<evidence type="ECO:0000313" key="6">
    <source>
        <dbReference type="EMBL" id="KAB2606487.1"/>
    </source>
</evidence>
<dbReference type="Proteomes" id="UP000327157">
    <property type="component" value="Chromosome 11"/>
</dbReference>
<protein>
    <recommendedName>
        <fullName evidence="2">peptidylprolyl isomerase</fullName>
        <ecNumber evidence="2">5.2.1.8</ecNumber>
    </recommendedName>
</protein>
<proteinExistence type="predicted"/>
<dbReference type="EC" id="5.2.1.8" evidence="2"/>
<dbReference type="SUPFAM" id="SSF54534">
    <property type="entry name" value="FKBP-like"/>
    <property type="match status" value="1"/>
</dbReference>
<dbReference type="AlphaFoldDB" id="A0A5N5FUC9"/>
<reference evidence="7" key="2">
    <citation type="submission" date="2019-10" db="EMBL/GenBank/DDBJ databases">
        <title>A de novo genome assembly of a pear dwarfing rootstock.</title>
        <authorList>
            <person name="Wang F."/>
            <person name="Wang J."/>
            <person name="Li S."/>
            <person name="Zhang Y."/>
            <person name="Fang M."/>
            <person name="Ma L."/>
            <person name="Zhao Y."/>
            <person name="Jiang S."/>
        </authorList>
    </citation>
    <scope>NUCLEOTIDE SEQUENCE [LARGE SCALE GENOMIC DNA]</scope>
</reference>
<evidence type="ECO:0000256" key="1">
    <source>
        <dbReference type="ARBA" id="ARBA00000971"/>
    </source>
</evidence>
<feature type="compositionally biased region" description="Basic residues" evidence="5">
    <location>
        <begin position="15"/>
        <end position="26"/>
    </location>
</feature>
<evidence type="ECO:0000256" key="2">
    <source>
        <dbReference type="ARBA" id="ARBA00013194"/>
    </source>
</evidence>
<dbReference type="PANTHER" id="PTHR10657:SF41">
    <property type="entry name" value="PEPTIDYL-PROLYL CIS-TRANS ISOMERASE PIN1"/>
    <property type="match status" value="1"/>
</dbReference>
<keyword evidence="3" id="KW-0697">Rotamase</keyword>
<dbReference type="GO" id="GO:0005634">
    <property type="term" value="C:nucleus"/>
    <property type="evidence" value="ECO:0007669"/>
    <property type="project" value="TreeGrafter"/>
</dbReference>
<comment type="caution">
    <text evidence="6">The sequence shown here is derived from an EMBL/GenBank/DDBJ whole genome shotgun (WGS) entry which is preliminary data.</text>
</comment>
<name>A0A5N5FUC9_9ROSA</name>
<reference evidence="6 7" key="1">
    <citation type="submission" date="2019-09" db="EMBL/GenBank/DDBJ databases">
        <authorList>
            <person name="Ou C."/>
        </authorList>
    </citation>
    <scope>NUCLEOTIDE SEQUENCE [LARGE SCALE GENOMIC DNA]</scope>
    <source>
        <strain evidence="6">S2</strain>
        <tissue evidence="6">Leaf</tissue>
    </source>
</reference>
<evidence type="ECO:0000256" key="3">
    <source>
        <dbReference type="ARBA" id="ARBA00023110"/>
    </source>
</evidence>
<evidence type="ECO:0000313" key="7">
    <source>
        <dbReference type="Proteomes" id="UP000327157"/>
    </source>
</evidence>
<evidence type="ECO:0000256" key="5">
    <source>
        <dbReference type="SAM" id="MobiDB-lite"/>
    </source>
</evidence>
<keyword evidence="7" id="KW-1185">Reference proteome</keyword>
<dbReference type="OrthoDB" id="2530521at2759"/>
<comment type="catalytic activity">
    <reaction evidence="1">
        <text>[protein]-peptidylproline (omega=180) = [protein]-peptidylproline (omega=0)</text>
        <dbReference type="Rhea" id="RHEA:16237"/>
        <dbReference type="Rhea" id="RHEA-COMP:10747"/>
        <dbReference type="Rhea" id="RHEA-COMP:10748"/>
        <dbReference type="ChEBI" id="CHEBI:83833"/>
        <dbReference type="ChEBI" id="CHEBI:83834"/>
        <dbReference type="EC" id="5.2.1.8"/>
    </reaction>
</comment>
<dbReference type="GO" id="GO:0003755">
    <property type="term" value="F:peptidyl-prolyl cis-trans isomerase activity"/>
    <property type="evidence" value="ECO:0007669"/>
    <property type="project" value="UniProtKB-KW"/>
</dbReference>
<feature type="region of interest" description="Disordered" evidence="5">
    <location>
        <begin position="1"/>
        <end position="40"/>
    </location>
</feature>
<sequence length="116" mass="12567">MSSSEENQVRASHILIKHQGSRRKASRKDPEGQIIRNTTRDSAVSQLEALRDDILSGKAKPPSRKQKFEDAVAALNSLLRDFSLDPSLPPAIQTLTAIPMQDGGAHSVKGTIVGIL</sequence>
<dbReference type="PANTHER" id="PTHR10657">
    <property type="entry name" value="PEPTIDYL-PROLYL CIS-TRANS ISOMERASE"/>
    <property type="match status" value="1"/>
</dbReference>
<organism evidence="6 7">
    <name type="scientific">Pyrus ussuriensis x Pyrus communis</name>
    <dbReference type="NCBI Taxonomy" id="2448454"/>
    <lineage>
        <taxon>Eukaryota</taxon>
        <taxon>Viridiplantae</taxon>
        <taxon>Streptophyta</taxon>
        <taxon>Embryophyta</taxon>
        <taxon>Tracheophyta</taxon>
        <taxon>Spermatophyta</taxon>
        <taxon>Magnoliopsida</taxon>
        <taxon>eudicotyledons</taxon>
        <taxon>Gunneridae</taxon>
        <taxon>Pentapetalae</taxon>
        <taxon>rosids</taxon>
        <taxon>fabids</taxon>
        <taxon>Rosales</taxon>
        <taxon>Rosaceae</taxon>
        <taxon>Amygdaloideae</taxon>
        <taxon>Maleae</taxon>
        <taxon>Pyrus</taxon>
    </lineage>
</organism>
<dbReference type="InterPro" id="IPR046357">
    <property type="entry name" value="PPIase_dom_sf"/>
</dbReference>
<dbReference type="GO" id="GO:0005829">
    <property type="term" value="C:cytosol"/>
    <property type="evidence" value="ECO:0007669"/>
    <property type="project" value="TreeGrafter"/>
</dbReference>